<dbReference type="Pfam" id="PF04023">
    <property type="entry name" value="FeoA"/>
    <property type="match status" value="1"/>
</dbReference>
<keyword evidence="4" id="KW-1185">Reference proteome</keyword>
<sequence length="80" mass="8881">MEINLAQLQIGQKGIIQDFDIDLVPLKLLEMGCLPGNEVQLLQVAPFGDPLYLNVNDSHLAIRLETALAIMVEIPNEEKL</sequence>
<reference evidence="3 4" key="1">
    <citation type="submission" date="2022-05" db="EMBL/GenBank/DDBJ databases">
        <title>Flavobacterium sp., isolated from activated sludge.</title>
        <authorList>
            <person name="Ran Q."/>
        </authorList>
    </citation>
    <scope>NUCLEOTIDE SEQUENCE [LARGE SCALE GENOMIC DNA]</scope>
    <source>
        <strain evidence="3 4">HXWNR70</strain>
    </source>
</reference>
<dbReference type="InterPro" id="IPR038157">
    <property type="entry name" value="FeoA_core_dom"/>
</dbReference>
<dbReference type="Gene3D" id="2.30.30.90">
    <property type="match status" value="1"/>
</dbReference>
<evidence type="ECO:0000256" key="1">
    <source>
        <dbReference type="ARBA" id="ARBA00023004"/>
    </source>
</evidence>
<dbReference type="EMBL" id="JAMLJM010000007">
    <property type="protein sequence ID" value="MCL9809635.1"/>
    <property type="molecule type" value="Genomic_DNA"/>
</dbReference>
<dbReference type="InterPro" id="IPR052713">
    <property type="entry name" value="FeoA"/>
</dbReference>
<dbReference type="RefSeq" id="WP_250593086.1">
    <property type="nucleotide sequence ID" value="NZ_JAMLJM010000007.1"/>
</dbReference>
<comment type="caution">
    <text evidence="3">The sequence shown here is derived from an EMBL/GenBank/DDBJ whole genome shotgun (WGS) entry which is preliminary data.</text>
</comment>
<gene>
    <name evidence="3" type="ORF">NAT50_09720</name>
</gene>
<keyword evidence="1" id="KW-0408">Iron</keyword>
<dbReference type="SUPFAM" id="SSF50037">
    <property type="entry name" value="C-terminal domain of transcriptional repressors"/>
    <property type="match status" value="1"/>
</dbReference>
<dbReference type="InterPro" id="IPR008988">
    <property type="entry name" value="Transcriptional_repressor_C"/>
</dbReference>
<protein>
    <submittedName>
        <fullName evidence="3">Ferrous iron transport protein A</fullName>
    </submittedName>
</protein>
<evidence type="ECO:0000313" key="4">
    <source>
        <dbReference type="Proteomes" id="UP001317191"/>
    </source>
</evidence>
<proteinExistence type="predicted"/>
<dbReference type="SMART" id="SM00899">
    <property type="entry name" value="FeoA"/>
    <property type="match status" value="1"/>
</dbReference>
<dbReference type="InterPro" id="IPR007167">
    <property type="entry name" value="Fe-transptr_FeoA-like"/>
</dbReference>
<dbReference type="PANTHER" id="PTHR42954">
    <property type="entry name" value="FE(2+) TRANSPORT PROTEIN A"/>
    <property type="match status" value="1"/>
</dbReference>
<evidence type="ECO:0000313" key="3">
    <source>
        <dbReference type="EMBL" id="MCL9809635.1"/>
    </source>
</evidence>
<dbReference type="Proteomes" id="UP001317191">
    <property type="component" value="Unassembled WGS sequence"/>
</dbReference>
<name>A0ABT0TQH4_9FLAO</name>
<accession>A0ABT0TQH4</accession>
<evidence type="ECO:0000259" key="2">
    <source>
        <dbReference type="SMART" id="SM00899"/>
    </source>
</evidence>
<feature type="domain" description="Ferrous iron transporter FeoA-like" evidence="2">
    <location>
        <begin position="3"/>
        <end position="74"/>
    </location>
</feature>
<dbReference type="PANTHER" id="PTHR42954:SF2">
    <property type="entry name" value="FE(2+) TRANSPORT PROTEIN A"/>
    <property type="match status" value="1"/>
</dbReference>
<organism evidence="3 4">
    <name type="scientific">Flavobacterium luminosum</name>
    <dbReference type="NCBI Taxonomy" id="2949086"/>
    <lineage>
        <taxon>Bacteria</taxon>
        <taxon>Pseudomonadati</taxon>
        <taxon>Bacteroidota</taxon>
        <taxon>Flavobacteriia</taxon>
        <taxon>Flavobacteriales</taxon>
        <taxon>Flavobacteriaceae</taxon>
        <taxon>Flavobacterium</taxon>
    </lineage>
</organism>